<evidence type="ECO:0000256" key="2">
    <source>
        <dbReference type="ARBA" id="ARBA00002681"/>
    </source>
</evidence>
<keyword evidence="10" id="KW-1185">Reference proteome</keyword>
<name>A0ABV6P7Z5_9MICC</name>
<dbReference type="NCBIfam" id="TIGR01198">
    <property type="entry name" value="pgl"/>
    <property type="match status" value="1"/>
</dbReference>
<comment type="caution">
    <text evidence="9">The sequence shown here is derived from an EMBL/GenBank/DDBJ whole genome shotgun (WGS) entry which is preliminary data.</text>
</comment>
<dbReference type="InterPro" id="IPR037171">
    <property type="entry name" value="NagB/RpiA_transferase-like"/>
</dbReference>
<reference evidence="9 10" key="1">
    <citation type="submission" date="2024-09" db="EMBL/GenBank/DDBJ databases">
        <authorList>
            <person name="Sun Q."/>
            <person name="Mori K."/>
        </authorList>
    </citation>
    <scope>NUCLEOTIDE SEQUENCE [LARGE SCALE GENOMIC DNA]</scope>
    <source>
        <strain evidence="9 10">NCAIM B.02604</strain>
    </source>
</reference>
<evidence type="ECO:0000256" key="1">
    <source>
        <dbReference type="ARBA" id="ARBA00000832"/>
    </source>
</evidence>
<evidence type="ECO:0000313" key="10">
    <source>
        <dbReference type="Proteomes" id="UP001589862"/>
    </source>
</evidence>
<dbReference type="InterPro" id="IPR006148">
    <property type="entry name" value="Glc/Gal-6P_isomerase"/>
</dbReference>
<evidence type="ECO:0000256" key="6">
    <source>
        <dbReference type="ARBA" id="ARBA00020337"/>
    </source>
</evidence>
<dbReference type="Proteomes" id="UP001589862">
    <property type="component" value="Unassembled WGS sequence"/>
</dbReference>
<organism evidence="9 10">
    <name type="scientific">Micrococcoides hystricis</name>
    <dbReference type="NCBI Taxonomy" id="1572761"/>
    <lineage>
        <taxon>Bacteria</taxon>
        <taxon>Bacillati</taxon>
        <taxon>Actinomycetota</taxon>
        <taxon>Actinomycetes</taxon>
        <taxon>Micrococcales</taxon>
        <taxon>Micrococcaceae</taxon>
        <taxon>Micrococcoides</taxon>
    </lineage>
</organism>
<accession>A0ABV6P7Z5</accession>
<gene>
    <name evidence="7 9" type="primary">pgl</name>
    <name evidence="9" type="ORF">ACFFFR_00935</name>
</gene>
<evidence type="ECO:0000256" key="4">
    <source>
        <dbReference type="ARBA" id="ARBA00010662"/>
    </source>
</evidence>
<dbReference type="SUPFAM" id="SSF100950">
    <property type="entry name" value="NagB/RpiA/CoA transferase-like"/>
    <property type="match status" value="1"/>
</dbReference>
<dbReference type="Gene3D" id="3.40.50.1360">
    <property type="match status" value="1"/>
</dbReference>
<dbReference type="RefSeq" id="WP_377457395.1">
    <property type="nucleotide sequence ID" value="NZ_JBHLUB010000001.1"/>
</dbReference>
<dbReference type="GO" id="GO:0017057">
    <property type="term" value="F:6-phosphogluconolactonase activity"/>
    <property type="evidence" value="ECO:0007669"/>
    <property type="project" value="UniProtKB-EC"/>
</dbReference>
<proteinExistence type="inferred from homology"/>
<comment type="similarity">
    <text evidence="4 7">Belongs to the glucosamine/galactosamine-6-phosphate isomerase family. 6-phosphogluconolactonase subfamily.</text>
</comment>
<dbReference type="InterPro" id="IPR005900">
    <property type="entry name" value="6-phosphogluconolactonase_DevB"/>
</dbReference>
<dbReference type="CDD" id="cd01400">
    <property type="entry name" value="6PGL"/>
    <property type="match status" value="1"/>
</dbReference>
<dbReference type="EC" id="3.1.1.31" evidence="5 7"/>
<protein>
    <recommendedName>
        <fullName evidence="6 7">6-phosphogluconolactonase</fullName>
        <shortName evidence="7">6PGL</shortName>
        <ecNumber evidence="5 7">3.1.1.31</ecNumber>
    </recommendedName>
</protein>
<comment type="catalytic activity">
    <reaction evidence="1 7">
        <text>6-phospho-D-glucono-1,5-lactone + H2O = 6-phospho-D-gluconate + H(+)</text>
        <dbReference type="Rhea" id="RHEA:12556"/>
        <dbReference type="ChEBI" id="CHEBI:15377"/>
        <dbReference type="ChEBI" id="CHEBI:15378"/>
        <dbReference type="ChEBI" id="CHEBI:57955"/>
        <dbReference type="ChEBI" id="CHEBI:58759"/>
        <dbReference type="EC" id="3.1.1.31"/>
    </reaction>
</comment>
<dbReference type="Pfam" id="PF01182">
    <property type="entry name" value="Glucosamine_iso"/>
    <property type="match status" value="1"/>
</dbReference>
<evidence type="ECO:0000256" key="5">
    <source>
        <dbReference type="ARBA" id="ARBA00013198"/>
    </source>
</evidence>
<comment type="pathway">
    <text evidence="3 7">Carbohydrate degradation; pentose phosphate pathway; D-ribulose 5-phosphate from D-glucose 6-phosphate (oxidative stage): step 2/3.</text>
</comment>
<dbReference type="EMBL" id="JBHLUB010000001">
    <property type="protein sequence ID" value="MFC0580953.1"/>
    <property type="molecule type" value="Genomic_DNA"/>
</dbReference>
<evidence type="ECO:0000256" key="7">
    <source>
        <dbReference type="RuleBase" id="RU365095"/>
    </source>
</evidence>
<keyword evidence="7 9" id="KW-0378">Hydrolase</keyword>
<evidence type="ECO:0000313" key="9">
    <source>
        <dbReference type="EMBL" id="MFC0580953.1"/>
    </source>
</evidence>
<evidence type="ECO:0000259" key="8">
    <source>
        <dbReference type="Pfam" id="PF01182"/>
    </source>
</evidence>
<sequence length="263" mass="28585">MLQNVDLRLFPDADRLAAEMVAALIGVLARRQQSGGTASIVCTGGSMGKAFAARLMELHDRNDETFFTVDWAAVHYWFGDERYVPVGDPERNDGLLAEFFATAKVPAENIHRVLGPEDSDDVTDSAYAYAEQLRAAYPELTERFASERDERTPIFDVVMLGVGPDGHVASLFPGHPAAQSTGVTVGLSDSPKPPPERVSLTTEMINSAARVWILATGAEKAPVLAEAFTSEASELPVSKVYGAEQTMWWLDHAAAEKLPRGEH</sequence>
<evidence type="ECO:0000256" key="3">
    <source>
        <dbReference type="ARBA" id="ARBA00004961"/>
    </source>
</evidence>
<dbReference type="InterPro" id="IPR039104">
    <property type="entry name" value="6PGL"/>
</dbReference>
<dbReference type="PANTHER" id="PTHR11054">
    <property type="entry name" value="6-PHOSPHOGLUCONOLACTONASE"/>
    <property type="match status" value="1"/>
</dbReference>
<dbReference type="PANTHER" id="PTHR11054:SF0">
    <property type="entry name" value="6-PHOSPHOGLUCONOLACTONASE"/>
    <property type="match status" value="1"/>
</dbReference>
<feature type="domain" description="Glucosamine/galactosamine-6-phosphate isomerase" evidence="8">
    <location>
        <begin position="11"/>
        <end position="248"/>
    </location>
</feature>
<comment type="function">
    <text evidence="2 7">Hydrolysis of 6-phosphogluconolactone to 6-phosphogluconate.</text>
</comment>